<proteinExistence type="predicted"/>
<evidence type="ECO:0000256" key="2">
    <source>
        <dbReference type="SAM" id="SignalP"/>
    </source>
</evidence>
<dbReference type="SMART" id="SM00701">
    <property type="entry name" value="PGRP"/>
    <property type="match status" value="1"/>
</dbReference>
<dbReference type="PANTHER" id="PTHR43405:SF1">
    <property type="entry name" value="GLYCOSYL HYDROLASE DIGH"/>
    <property type="match status" value="1"/>
</dbReference>
<evidence type="ECO:0000256" key="1">
    <source>
        <dbReference type="ARBA" id="ARBA00022729"/>
    </source>
</evidence>
<dbReference type="GO" id="GO:0009253">
    <property type="term" value="P:peptidoglycan catabolic process"/>
    <property type="evidence" value="ECO:0007669"/>
    <property type="project" value="InterPro"/>
</dbReference>
<evidence type="ECO:0000313" key="5">
    <source>
        <dbReference type="EMBL" id="RZS71464.1"/>
    </source>
</evidence>
<feature type="domain" description="N-acetylmuramoyl-L-alanine amidase" evidence="3">
    <location>
        <begin position="529"/>
        <end position="668"/>
    </location>
</feature>
<dbReference type="InterPro" id="IPR017853">
    <property type="entry name" value="GH"/>
</dbReference>
<organism evidence="5 6">
    <name type="scientific">Pseudobacter ginsenosidimutans</name>
    <dbReference type="NCBI Taxonomy" id="661488"/>
    <lineage>
        <taxon>Bacteria</taxon>
        <taxon>Pseudomonadati</taxon>
        <taxon>Bacteroidota</taxon>
        <taxon>Chitinophagia</taxon>
        <taxon>Chitinophagales</taxon>
        <taxon>Chitinophagaceae</taxon>
        <taxon>Pseudobacter</taxon>
    </lineage>
</organism>
<name>A0A4Q7MU23_9BACT</name>
<feature type="domain" description="Peptidoglycan recognition protein family" evidence="4">
    <location>
        <begin position="521"/>
        <end position="661"/>
    </location>
</feature>
<dbReference type="EMBL" id="SGXA01000002">
    <property type="protein sequence ID" value="RZS71464.1"/>
    <property type="molecule type" value="Genomic_DNA"/>
</dbReference>
<dbReference type="RefSeq" id="WP_147122102.1">
    <property type="nucleotide sequence ID" value="NZ_CP042431.1"/>
</dbReference>
<dbReference type="AlphaFoldDB" id="A0A4Q7MU23"/>
<keyword evidence="6" id="KW-1185">Reference proteome</keyword>
<dbReference type="PANTHER" id="PTHR43405">
    <property type="entry name" value="GLYCOSYL HYDROLASE DIGH"/>
    <property type="match status" value="1"/>
</dbReference>
<dbReference type="InterPro" id="IPR002502">
    <property type="entry name" value="Amidase_domain"/>
</dbReference>
<dbReference type="InterPro" id="IPR036505">
    <property type="entry name" value="Amidase/PGRP_sf"/>
</dbReference>
<dbReference type="SUPFAM" id="SSF55846">
    <property type="entry name" value="N-acetylmuramoyl-L-alanine amidase-like"/>
    <property type="match status" value="1"/>
</dbReference>
<dbReference type="InterPro" id="IPR006619">
    <property type="entry name" value="PGRP_domain_met/bac"/>
</dbReference>
<reference evidence="5 6" key="1">
    <citation type="submission" date="2019-02" db="EMBL/GenBank/DDBJ databases">
        <title>Genomic Encyclopedia of Type Strains, Phase IV (KMG-IV): sequencing the most valuable type-strain genomes for metagenomic binning, comparative biology and taxonomic classification.</title>
        <authorList>
            <person name="Goeker M."/>
        </authorList>
    </citation>
    <scope>NUCLEOTIDE SEQUENCE [LARGE SCALE GENOMIC DNA]</scope>
    <source>
        <strain evidence="5 6">DSM 18116</strain>
    </source>
</reference>
<comment type="caution">
    <text evidence="5">The sequence shown here is derived from an EMBL/GenBank/DDBJ whole genome shotgun (WGS) entry which is preliminary data.</text>
</comment>
<keyword evidence="5" id="KW-0449">Lipoprotein</keyword>
<dbReference type="Pfam" id="PF01510">
    <property type="entry name" value="Amidase_2"/>
    <property type="match status" value="1"/>
</dbReference>
<sequence length="692" mass="78328">MFNRLTCIVAIALISLLQACSGTKKSTTNNAVSETRTPYQPAQREFRAAWVATVANIDWPSKRGLSTAEQQAEAIKLLDFLQAHNFNAVIFQARPQADALYQSNLEPWSYYLSGEQGKAPSPYYDPLQFWIDESHKRGMELHVWLNPYRAHHTVGGPVTDSSIVKRKPELVLKLKDGNYWWFDPAKQGTKDHSTAVVMDIVKRYDIDGIHFDDYFYPYPDYNKFEDFPDNESWQAYVNGGGKLSRGDWRRDAVNSFIENLYKEIKSTKKNVKFGLSPFGMYRPGYPASAEGFDQYEQLYADARLWWTKGWVDYFSPQLYWTITRPGLSFPVLLGWWARENQHQRHLWPGMSVGRDTSAANTREIQNQIMITRGMDAVAPGTIHWNISSLIRNPALAQGILDGPYKRNALAPASPWLDDKIPAAPTVTHSIIGDSLQISWKHADAKNIFRSVVYFQYGIRKLDYLILNQGITSIRIPLMLDEKSKPILTNIAVTSVTRMGNESKLELVPVTNIPASVKLMALKITARSGWNAAAPKPFKTHTPVRITIHHEGTLFDSTKDAAKHIKNVQTWGMGPDRNWADIPYHFLIAPDGTIYEGRDVNTVGETATEYDPTGHLLITCLGNLNEQPIPARQLEALAKMIAYTARKYNISPDTIASHKDYSSKTDCPGKNLYQHLQDGSLKAKVLAYLKIEK</sequence>
<evidence type="ECO:0000313" key="6">
    <source>
        <dbReference type="Proteomes" id="UP000293874"/>
    </source>
</evidence>
<feature type="chain" id="PRO_5020985126" evidence="2">
    <location>
        <begin position="20"/>
        <end position="692"/>
    </location>
</feature>
<dbReference type="Pfam" id="PF02638">
    <property type="entry name" value="GHL10"/>
    <property type="match status" value="1"/>
</dbReference>
<dbReference type="PROSITE" id="PS51257">
    <property type="entry name" value="PROKAR_LIPOPROTEIN"/>
    <property type="match status" value="1"/>
</dbReference>
<dbReference type="CDD" id="cd06583">
    <property type="entry name" value="PGRP"/>
    <property type="match status" value="1"/>
</dbReference>
<dbReference type="InterPro" id="IPR003790">
    <property type="entry name" value="GHL10"/>
</dbReference>
<dbReference type="SUPFAM" id="SSF51445">
    <property type="entry name" value="(Trans)glycosidases"/>
    <property type="match status" value="1"/>
</dbReference>
<gene>
    <name evidence="5" type="ORF">EV199_3367</name>
</gene>
<dbReference type="SMART" id="SM00644">
    <property type="entry name" value="Ami_2"/>
    <property type="match status" value="1"/>
</dbReference>
<dbReference type="OrthoDB" id="9773203at2"/>
<dbReference type="Proteomes" id="UP000293874">
    <property type="component" value="Unassembled WGS sequence"/>
</dbReference>
<feature type="signal peptide" evidence="2">
    <location>
        <begin position="1"/>
        <end position="19"/>
    </location>
</feature>
<evidence type="ECO:0000259" key="3">
    <source>
        <dbReference type="SMART" id="SM00644"/>
    </source>
</evidence>
<dbReference type="Gene3D" id="3.40.80.10">
    <property type="entry name" value="Peptidoglycan recognition protein-like"/>
    <property type="match status" value="1"/>
</dbReference>
<keyword evidence="1 2" id="KW-0732">Signal</keyword>
<dbReference type="GO" id="GO:0008745">
    <property type="term" value="F:N-acetylmuramoyl-L-alanine amidase activity"/>
    <property type="evidence" value="ECO:0007669"/>
    <property type="project" value="InterPro"/>
</dbReference>
<dbReference type="GO" id="GO:0008270">
    <property type="term" value="F:zinc ion binding"/>
    <property type="evidence" value="ECO:0007669"/>
    <property type="project" value="InterPro"/>
</dbReference>
<dbReference type="InterPro" id="IPR052177">
    <property type="entry name" value="Divisome_Glycosyl_Hydrolase"/>
</dbReference>
<accession>A0A4Q7MU23</accession>
<evidence type="ECO:0000259" key="4">
    <source>
        <dbReference type="SMART" id="SM00701"/>
    </source>
</evidence>
<dbReference type="Gene3D" id="3.20.20.80">
    <property type="entry name" value="Glycosidases"/>
    <property type="match status" value="1"/>
</dbReference>
<protein>
    <submittedName>
        <fullName evidence="5">Uncharacterized lipoprotein YddW (UPF0748 family)</fullName>
    </submittedName>
</protein>